<organism evidence="1 2">
    <name type="scientific">Streptomyces chrestomyceticus</name>
    <dbReference type="NCBI Taxonomy" id="68185"/>
    <lineage>
        <taxon>Bacteria</taxon>
        <taxon>Bacillati</taxon>
        <taxon>Actinomycetota</taxon>
        <taxon>Actinomycetes</taxon>
        <taxon>Kitasatosporales</taxon>
        <taxon>Streptomycetaceae</taxon>
        <taxon>Streptomyces</taxon>
    </lineage>
</organism>
<protein>
    <submittedName>
        <fullName evidence="1">Uncharacterized protein</fullName>
    </submittedName>
</protein>
<dbReference type="Proteomes" id="UP001348265">
    <property type="component" value="Unassembled WGS sequence"/>
</dbReference>
<comment type="caution">
    <text evidence="1">The sequence shown here is derived from an EMBL/GenBank/DDBJ whole genome shotgun (WGS) entry which is preliminary data.</text>
</comment>
<accession>A0ABU7WQZ3</accession>
<gene>
    <name evidence="1" type="ORF">RB636_11625</name>
</gene>
<name>A0ABU7WQZ3_9ACTN</name>
<dbReference type="EMBL" id="JAVFKM010000004">
    <property type="protein sequence ID" value="MEF3113837.1"/>
    <property type="molecule type" value="Genomic_DNA"/>
</dbReference>
<reference evidence="1 2" key="1">
    <citation type="submission" date="2023-08" db="EMBL/GenBank/DDBJ databases">
        <authorList>
            <person name="Sharma P."/>
            <person name="Verma V."/>
            <person name="Mohan M.K."/>
            <person name="Dubey A.K."/>
        </authorList>
    </citation>
    <scope>NUCLEOTIDE SEQUENCE [LARGE SCALE GENOMIC DNA]</scope>
    <source>
        <strain evidence="1 2">ADP4</strain>
    </source>
</reference>
<sequence>MRTKTAFIDYVRRKRRDLVRADTPAQAAGEALALLGLDDAALARWAASESVLVSLPHASPNVFDPRTRVCWYAGHVQRQEANPAHHVRVVLTHVNFSDLGWRPYAWWYLGEDGQVRCHRQFSRNKKRKHVTVASRPPMDAVPEEAGPTDLDASLAARWGADLAVSYMLLGSVIERAAGMVSGQTVTYLPLSLLVSFVREQAASPSSATDEPLLTWCRLLTDRAQGRRAGPDGVLRECPARQATVFDNYSNLATLAVLGDCRVLGGAKMAGYWPHVEHRLGTLRRAAAEDMRDPRVTVVPDVDLLRFAGPSPAVAAQLERQGVPYSQGLAVAEHGDFAQRIDPFDPAGPVAG</sequence>
<evidence type="ECO:0000313" key="1">
    <source>
        <dbReference type="EMBL" id="MEF3113837.1"/>
    </source>
</evidence>
<proteinExistence type="predicted"/>
<evidence type="ECO:0000313" key="2">
    <source>
        <dbReference type="Proteomes" id="UP001348265"/>
    </source>
</evidence>
<keyword evidence="2" id="KW-1185">Reference proteome</keyword>